<evidence type="ECO:0000313" key="2">
    <source>
        <dbReference type="EMBL" id="SUX19541.1"/>
    </source>
</evidence>
<protein>
    <submittedName>
        <fullName evidence="2">Uncharacterized protein</fullName>
    </submittedName>
</protein>
<name>A0A381E0W8_9GAMM</name>
<keyword evidence="3" id="KW-1185">Reference proteome</keyword>
<evidence type="ECO:0000256" key="1">
    <source>
        <dbReference type="SAM" id="MobiDB-lite"/>
    </source>
</evidence>
<feature type="region of interest" description="Disordered" evidence="1">
    <location>
        <begin position="1"/>
        <end position="22"/>
    </location>
</feature>
<dbReference type="EMBL" id="UFUW01000001">
    <property type="protein sequence ID" value="SUX19541.1"/>
    <property type="molecule type" value="Genomic_DNA"/>
</dbReference>
<dbReference type="Proteomes" id="UP000254572">
    <property type="component" value="Unassembled WGS sequence"/>
</dbReference>
<sequence length="323" mass="35576">MKKPPTNPLSGITSAPHPHSGWGRAVRVTATKNRPIPPLLLALSLAAAPAAFAQAPTPEQMMQQSAAATYQQQQQQQQALMGHIHSNIARCGDAHGHGCQPPAPAGGGEYIQWHMTGLRDNYGGLAVMYRDDALVDNDHEPMPFTWEAYLNQHDINGKNKPAEIDMEKELDPINGDYLPYEIRTISTFRDTHYPDAESVAAALPKHCDDDKTCVLAAVYRNTCNAYAVGWLTDYSGVRIYTARRAYGSRDYGEAAYHHPDPEERSTAEKMVEAPIADALARCRSDPAVNPRTCAAPPAEGYNIDKYKQQSDHCALPKKTGRHY</sequence>
<evidence type="ECO:0000313" key="3">
    <source>
        <dbReference type="Proteomes" id="UP000254572"/>
    </source>
</evidence>
<proteinExistence type="predicted"/>
<organism evidence="2 3">
    <name type="scientific">Cardiobacterium valvarum</name>
    <dbReference type="NCBI Taxonomy" id="194702"/>
    <lineage>
        <taxon>Bacteria</taxon>
        <taxon>Pseudomonadati</taxon>
        <taxon>Pseudomonadota</taxon>
        <taxon>Gammaproteobacteria</taxon>
        <taxon>Cardiobacteriales</taxon>
        <taxon>Cardiobacteriaceae</taxon>
        <taxon>Cardiobacterium</taxon>
    </lineage>
</organism>
<accession>A0A381E0W8</accession>
<reference evidence="2 3" key="1">
    <citation type="submission" date="2018-06" db="EMBL/GenBank/DDBJ databases">
        <authorList>
            <consortium name="Pathogen Informatics"/>
            <person name="Doyle S."/>
        </authorList>
    </citation>
    <scope>NUCLEOTIDE SEQUENCE [LARGE SCALE GENOMIC DNA]</scope>
    <source>
        <strain evidence="2 3">NCTC13294</strain>
    </source>
</reference>
<dbReference type="AlphaFoldDB" id="A0A381E0W8"/>
<gene>
    <name evidence="2" type="ORF">NCTC13294_00538</name>
</gene>